<keyword evidence="2" id="KW-1185">Reference proteome</keyword>
<feature type="non-terminal residue" evidence="1">
    <location>
        <position position="109"/>
    </location>
</feature>
<dbReference type="Proteomes" id="UP000031036">
    <property type="component" value="Unassembled WGS sequence"/>
</dbReference>
<organism evidence="1 2">
    <name type="scientific">Toxocara canis</name>
    <name type="common">Canine roundworm</name>
    <dbReference type="NCBI Taxonomy" id="6265"/>
    <lineage>
        <taxon>Eukaryota</taxon>
        <taxon>Metazoa</taxon>
        <taxon>Ecdysozoa</taxon>
        <taxon>Nematoda</taxon>
        <taxon>Chromadorea</taxon>
        <taxon>Rhabditida</taxon>
        <taxon>Spirurina</taxon>
        <taxon>Ascaridomorpha</taxon>
        <taxon>Ascaridoidea</taxon>
        <taxon>Toxocaridae</taxon>
        <taxon>Toxocara</taxon>
    </lineage>
</organism>
<proteinExistence type="predicted"/>
<reference evidence="1 2" key="1">
    <citation type="submission" date="2014-11" db="EMBL/GenBank/DDBJ databases">
        <title>Genetic blueprint of the zoonotic pathogen Toxocara canis.</title>
        <authorList>
            <person name="Zhu X.-Q."/>
            <person name="Korhonen P.K."/>
            <person name="Cai H."/>
            <person name="Young N.D."/>
            <person name="Nejsum P."/>
            <person name="von Samson-Himmelstjerna G."/>
            <person name="Boag P.R."/>
            <person name="Tan P."/>
            <person name="Li Q."/>
            <person name="Min J."/>
            <person name="Yang Y."/>
            <person name="Wang X."/>
            <person name="Fang X."/>
            <person name="Hall R.S."/>
            <person name="Hofmann A."/>
            <person name="Sternberg P.W."/>
            <person name="Jex A.R."/>
            <person name="Gasser R.B."/>
        </authorList>
    </citation>
    <scope>NUCLEOTIDE SEQUENCE [LARGE SCALE GENOMIC DNA]</scope>
    <source>
        <strain evidence="1">PN_DK_2014</strain>
    </source>
</reference>
<protein>
    <submittedName>
        <fullName evidence="1">Uncharacterized protein</fullName>
    </submittedName>
</protein>
<feature type="non-terminal residue" evidence="1">
    <location>
        <position position="1"/>
    </location>
</feature>
<accession>A0A0B2VKG9</accession>
<name>A0A0B2VKG9_TOXCA</name>
<dbReference type="AlphaFoldDB" id="A0A0B2VKG9"/>
<comment type="caution">
    <text evidence="1">The sequence shown here is derived from an EMBL/GenBank/DDBJ whole genome shotgun (WGS) entry which is preliminary data.</text>
</comment>
<evidence type="ECO:0000313" key="1">
    <source>
        <dbReference type="EMBL" id="KHN83996.1"/>
    </source>
</evidence>
<evidence type="ECO:0000313" key="2">
    <source>
        <dbReference type="Proteomes" id="UP000031036"/>
    </source>
</evidence>
<dbReference type="EMBL" id="JPKZ01001089">
    <property type="protein sequence ID" value="KHN83996.1"/>
    <property type="molecule type" value="Genomic_DNA"/>
</dbReference>
<sequence length="109" mass="11941">STSTWAGAIVAFLGTISLIDLRREEVTHFLVRFVCLTDTKLTTSVCKLISAMPLMAACCSMYTEEHDPNNSIMSAHFLKALLSCNQVVGRMRALEGGQHNVIKSDYAST</sequence>
<gene>
    <name evidence="1" type="ORF">Tcan_00696</name>
</gene>